<name>A0AAW1W879_RUBAR</name>
<proteinExistence type="predicted"/>
<protein>
    <submittedName>
        <fullName evidence="1">Uncharacterized protein</fullName>
    </submittedName>
</protein>
<evidence type="ECO:0000313" key="1">
    <source>
        <dbReference type="EMBL" id="KAK9919470.1"/>
    </source>
</evidence>
<gene>
    <name evidence="1" type="ORF">M0R45_028062</name>
</gene>
<organism evidence="1 2">
    <name type="scientific">Rubus argutus</name>
    <name type="common">Southern blackberry</name>
    <dbReference type="NCBI Taxonomy" id="59490"/>
    <lineage>
        <taxon>Eukaryota</taxon>
        <taxon>Viridiplantae</taxon>
        <taxon>Streptophyta</taxon>
        <taxon>Embryophyta</taxon>
        <taxon>Tracheophyta</taxon>
        <taxon>Spermatophyta</taxon>
        <taxon>Magnoliopsida</taxon>
        <taxon>eudicotyledons</taxon>
        <taxon>Gunneridae</taxon>
        <taxon>Pentapetalae</taxon>
        <taxon>rosids</taxon>
        <taxon>fabids</taxon>
        <taxon>Rosales</taxon>
        <taxon>Rosaceae</taxon>
        <taxon>Rosoideae</taxon>
        <taxon>Rosoideae incertae sedis</taxon>
        <taxon>Rubus</taxon>
    </lineage>
</organism>
<accession>A0AAW1W879</accession>
<dbReference type="AlphaFoldDB" id="A0AAW1W879"/>
<dbReference type="EMBL" id="JBEDUW010000006">
    <property type="protein sequence ID" value="KAK9919470.1"/>
    <property type="molecule type" value="Genomic_DNA"/>
</dbReference>
<dbReference type="Proteomes" id="UP001457282">
    <property type="component" value="Unassembled WGS sequence"/>
</dbReference>
<reference evidence="1 2" key="1">
    <citation type="journal article" date="2023" name="G3 (Bethesda)">
        <title>A chromosome-length genome assembly and annotation of blackberry (Rubus argutus, cv. 'Hillquist').</title>
        <authorList>
            <person name="Bruna T."/>
            <person name="Aryal R."/>
            <person name="Dudchenko O."/>
            <person name="Sargent D.J."/>
            <person name="Mead D."/>
            <person name="Buti M."/>
            <person name="Cavallini A."/>
            <person name="Hytonen T."/>
            <person name="Andres J."/>
            <person name="Pham M."/>
            <person name="Weisz D."/>
            <person name="Mascagni F."/>
            <person name="Usai G."/>
            <person name="Natali L."/>
            <person name="Bassil N."/>
            <person name="Fernandez G.E."/>
            <person name="Lomsadze A."/>
            <person name="Armour M."/>
            <person name="Olukolu B."/>
            <person name="Poorten T."/>
            <person name="Britton C."/>
            <person name="Davik J."/>
            <person name="Ashrafi H."/>
            <person name="Aiden E.L."/>
            <person name="Borodovsky M."/>
            <person name="Worthington M."/>
        </authorList>
    </citation>
    <scope>NUCLEOTIDE SEQUENCE [LARGE SCALE GENOMIC DNA]</scope>
    <source>
        <strain evidence="1">PI 553951</strain>
    </source>
</reference>
<sequence>MDVASTPVMGAAVVAAVVERNELEDWISEAVVEAHGGPCWTPLLIDSSDGGGRWQGARVNWAGGGKLAVLSWAFGLGGIGDDGLFCGAHGVVWACVELAATGCSSLVIRIEWVL</sequence>
<keyword evidence="2" id="KW-1185">Reference proteome</keyword>
<comment type="caution">
    <text evidence="1">The sequence shown here is derived from an EMBL/GenBank/DDBJ whole genome shotgun (WGS) entry which is preliminary data.</text>
</comment>
<evidence type="ECO:0000313" key="2">
    <source>
        <dbReference type="Proteomes" id="UP001457282"/>
    </source>
</evidence>